<dbReference type="Pfam" id="PF03134">
    <property type="entry name" value="TB2_DP1_HVA22"/>
    <property type="match status" value="1"/>
</dbReference>
<keyword evidence="1" id="KW-0472">Membrane</keyword>
<comment type="subcellular location">
    <subcellularLocation>
        <location evidence="1">Membrane</location>
        <topology evidence="1">Multi-pass membrane protein</topology>
    </subcellularLocation>
</comment>
<dbReference type="EMBL" id="JAYWIO010000003">
    <property type="protein sequence ID" value="KAK7275856.1"/>
    <property type="molecule type" value="Genomic_DNA"/>
</dbReference>
<feature type="transmembrane region" description="Helical" evidence="1">
    <location>
        <begin position="79"/>
        <end position="100"/>
    </location>
</feature>
<feature type="transmembrane region" description="Helical" evidence="1">
    <location>
        <begin position="47"/>
        <end position="67"/>
    </location>
</feature>
<evidence type="ECO:0000256" key="1">
    <source>
        <dbReference type="RuleBase" id="RU362006"/>
    </source>
</evidence>
<name>A0AAN9FID4_CROPI</name>
<proteinExistence type="inferred from homology"/>
<keyword evidence="1" id="KW-0812">Transmembrane</keyword>
<evidence type="ECO:0000313" key="2">
    <source>
        <dbReference type="EMBL" id="KAK7275856.1"/>
    </source>
</evidence>
<dbReference type="Proteomes" id="UP001372338">
    <property type="component" value="Unassembled WGS sequence"/>
</dbReference>
<dbReference type="AlphaFoldDB" id="A0AAN9FID4"/>
<dbReference type="InterPro" id="IPR004345">
    <property type="entry name" value="TB2_DP1_HVA22"/>
</dbReference>
<keyword evidence="3" id="KW-1185">Reference proteome</keyword>
<protein>
    <recommendedName>
        <fullName evidence="1">HVA22-like protein</fullName>
    </recommendedName>
</protein>
<dbReference type="GO" id="GO:0016020">
    <property type="term" value="C:membrane"/>
    <property type="evidence" value="ECO:0007669"/>
    <property type="project" value="UniProtKB-SubCell"/>
</dbReference>
<dbReference type="PANTHER" id="PTHR12300:SF57">
    <property type="entry name" value="HVA22-LIKE PROTEIN"/>
    <property type="match status" value="1"/>
</dbReference>
<feature type="transmembrane region" description="Helical" evidence="1">
    <location>
        <begin position="6"/>
        <end position="26"/>
    </location>
</feature>
<keyword evidence="1" id="KW-1133">Transmembrane helix</keyword>
<dbReference type="PANTHER" id="PTHR12300">
    <property type="entry name" value="HVA22-LIKE PROTEINS"/>
    <property type="match status" value="1"/>
</dbReference>
<accession>A0AAN9FID4</accession>
<evidence type="ECO:0000313" key="3">
    <source>
        <dbReference type="Proteomes" id="UP001372338"/>
    </source>
</evidence>
<comment type="similarity">
    <text evidence="1">Belongs to the DP1 family.</text>
</comment>
<comment type="caution">
    <text evidence="2">The sequence shown here is derived from an EMBL/GenBank/DDBJ whole genome shotgun (WGS) entry which is preliminary data.</text>
</comment>
<sequence>MGWEVILTILTKSLILLAWPPFSLLCPLYASIRVMGSDSRSSNKRCLAFWVLFSLSMIVEREFALIFNRLPWWPQVKSIATILLLIPYSGGPLYICKYLIKNYCTWNIVDQTSTHVVVTEDSHVSDETYIPNQIEEKKLAVSQGRYDASGCYSTKSNYTRPIVKQQVQKEWSCAIYKEDRIRKHQYPISISGFVSEFYVNGKLESSVEAYAKSTLKVS</sequence>
<gene>
    <name evidence="2" type="ORF">RIF29_16982</name>
</gene>
<reference evidence="2 3" key="1">
    <citation type="submission" date="2024-01" db="EMBL/GenBank/DDBJ databases">
        <title>The genomes of 5 underutilized Papilionoideae crops provide insights into root nodulation and disease resistanc.</title>
        <authorList>
            <person name="Yuan L."/>
        </authorList>
    </citation>
    <scope>NUCLEOTIDE SEQUENCE [LARGE SCALE GENOMIC DNA]</scope>
    <source>
        <strain evidence="2">ZHUSHIDOU_FW_LH</strain>
        <tissue evidence="2">Leaf</tissue>
    </source>
</reference>
<organism evidence="2 3">
    <name type="scientific">Crotalaria pallida</name>
    <name type="common">Smooth rattlebox</name>
    <name type="synonym">Crotalaria striata</name>
    <dbReference type="NCBI Taxonomy" id="3830"/>
    <lineage>
        <taxon>Eukaryota</taxon>
        <taxon>Viridiplantae</taxon>
        <taxon>Streptophyta</taxon>
        <taxon>Embryophyta</taxon>
        <taxon>Tracheophyta</taxon>
        <taxon>Spermatophyta</taxon>
        <taxon>Magnoliopsida</taxon>
        <taxon>eudicotyledons</taxon>
        <taxon>Gunneridae</taxon>
        <taxon>Pentapetalae</taxon>
        <taxon>rosids</taxon>
        <taxon>fabids</taxon>
        <taxon>Fabales</taxon>
        <taxon>Fabaceae</taxon>
        <taxon>Papilionoideae</taxon>
        <taxon>50 kb inversion clade</taxon>
        <taxon>genistoids sensu lato</taxon>
        <taxon>core genistoids</taxon>
        <taxon>Crotalarieae</taxon>
        <taxon>Crotalaria</taxon>
    </lineage>
</organism>